<reference evidence="2" key="1">
    <citation type="submission" date="2022-08" db="EMBL/GenBank/DDBJ databases">
        <title>Draft genome sequencing of Roseisolibacter agri AW1220.</title>
        <authorList>
            <person name="Tobiishi Y."/>
            <person name="Tonouchi A."/>
        </authorList>
    </citation>
    <scope>NUCLEOTIDE SEQUENCE</scope>
    <source>
        <strain evidence="2">AW1220</strain>
    </source>
</reference>
<gene>
    <name evidence="2" type="ORF">rosag_08040</name>
</gene>
<dbReference type="Proteomes" id="UP001161325">
    <property type="component" value="Unassembled WGS sequence"/>
</dbReference>
<dbReference type="AlphaFoldDB" id="A0AA37Q8J3"/>
<accession>A0AA37Q8J3</accession>
<dbReference type="RefSeq" id="WP_284348739.1">
    <property type="nucleotide sequence ID" value="NZ_BRXS01000001.1"/>
</dbReference>
<keyword evidence="3" id="KW-1185">Reference proteome</keyword>
<comment type="caution">
    <text evidence="2">The sequence shown here is derived from an EMBL/GenBank/DDBJ whole genome shotgun (WGS) entry which is preliminary data.</text>
</comment>
<evidence type="ECO:0000256" key="1">
    <source>
        <dbReference type="SAM" id="MobiDB-lite"/>
    </source>
</evidence>
<protein>
    <submittedName>
        <fullName evidence="2">Uncharacterized protein</fullName>
    </submittedName>
</protein>
<feature type="region of interest" description="Disordered" evidence="1">
    <location>
        <begin position="79"/>
        <end position="110"/>
    </location>
</feature>
<dbReference type="EMBL" id="BRXS01000001">
    <property type="protein sequence ID" value="GLC24291.1"/>
    <property type="molecule type" value="Genomic_DNA"/>
</dbReference>
<feature type="compositionally biased region" description="Acidic residues" evidence="1">
    <location>
        <begin position="100"/>
        <end position="110"/>
    </location>
</feature>
<sequence>MSRDEQDADGDDETRGGSWLTYRYRLGGGRSDAHGTIKAPSFLSAARRLLERRLAPHVGDGTAYLRLRAAGEDEVLVRVTPSPDGRGAPRLETVPSDAFDFGEPDVSDDR</sequence>
<name>A0AA37Q8J3_9BACT</name>
<organism evidence="2 3">
    <name type="scientific">Roseisolibacter agri</name>
    <dbReference type="NCBI Taxonomy" id="2014610"/>
    <lineage>
        <taxon>Bacteria</taxon>
        <taxon>Pseudomonadati</taxon>
        <taxon>Gemmatimonadota</taxon>
        <taxon>Gemmatimonadia</taxon>
        <taxon>Gemmatimonadales</taxon>
        <taxon>Gemmatimonadaceae</taxon>
        <taxon>Roseisolibacter</taxon>
    </lineage>
</organism>
<evidence type="ECO:0000313" key="2">
    <source>
        <dbReference type="EMBL" id="GLC24291.1"/>
    </source>
</evidence>
<proteinExistence type="predicted"/>
<evidence type="ECO:0000313" key="3">
    <source>
        <dbReference type="Proteomes" id="UP001161325"/>
    </source>
</evidence>